<dbReference type="KEGG" id="xdi:EZH22_30355"/>
<sequence length="193" mass="20947">MVKFSLNATYPPYAGDLATPIAPVPERIPLSSSEGIQNLISDMHKIQMSEYARKLGLLLDFYGIPRDADGARDLLLLKLVDHHVPGMRVEKKTRSGPSQKWTAEARLSLFTTVQALLAEGRSEAAACRAVHQSGAFGSRSAVSLQRRYAEARDEPAAQGLLSIFAQLPEGSDAVGLWKKAAEAWLPPHAKSAD</sequence>
<dbReference type="EMBL" id="CP063364">
    <property type="protein sequence ID" value="QRG10183.1"/>
    <property type="molecule type" value="Genomic_DNA"/>
</dbReference>
<dbReference type="AlphaFoldDB" id="A0A974PUQ8"/>
<reference evidence="1 2" key="1">
    <citation type="submission" date="2020-10" db="EMBL/GenBank/DDBJ databases">
        <title>Degradation of 1,4-Dioxane by Xanthobacter sp. YN2, via a Novel Group-2 Soluble Di-Iron Monooxygenase.</title>
        <authorList>
            <person name="Ma F."/>
            <person name="Wang Y."/>
            <person name="Yang J."/>
            <person name="Guo H."/>
            <person name="Su D."/>
            <person name="Yu L."/>
        </authorList>
    </citation>
    <scope>NUCLEOTIDE SEQUENCE [LARGE SCALE GENOMIC DNA]</scope>
    <source>
        <strain evidence="1 2">YN2</strain>
        <plasmid evidence="1 2">unnamed2</plasmid>
    </source>
</reference>
<name>A0A974PUQ8_9HYPH</name>
<evidence type="ECO:0000313" key="1">
    <source>
        <dbReference type="EMBL" id="QRG10183.1"/>
    </source>
</evidence>
<keyword evidence="2" id="KW-1185">Reference proteome</keyword>
<keyword evidence="1" id="KW-0614">Plasmid</keyword>
<accession>A0A974PUQ8</accession>
<evidence type="ECO:0000313" key="2">
    <source>
        <dbReference type="Proteomes" id="UP000596427"/>
    </source>
</evidence>
<organism evidence="1 2">
    <name type="scientific">Xanthobacter dioxanivorans</name>
    <dbReference type="NCBI Taxonomy" id="2528964"/>
    <lineage>
        <taxon>Bacteria</taxon>
        <taxon>Pseudomonadati</taxon>
        <taxon>Pseudomonadota</taxon>
        <taxon>Alphaproteobacteria</taxon>
        <taxon>Hyphomicrobiales</taxon>
        <taxon>Xanthobacteraceae</taxon>
        <taxon>Xanthobacter</taxon>
    </lineage>
</organism>
<geneLocation type="plasmid" evidence="1 2">
    <name>unnamed2</name>
</geneLocation>
<protein>
    <submittedName>
        <fullName evidence="1">Uncharacterized protein</fullName>
    </submittedName>
</protein>
<dbReference type="RefSeq" id="WP_203197058.1">
    <property type="nucleotide sequence ID" value="NZ_CP063364.1"/>
</dbReference>
<dbReference type="Proteomes" id="UP000596427">
    <property type="component" value="Plasmid unnamed2"/>
</dbReference>
<gene>
    <name evidence="1" type="ORF">EZH22_30355</name>
</gene>
<proteinExistence type="predicted"/>